<proteinExistence type="inferred from homology"/>
<evidence type="ECO:0000256" key="4">
    <source>
        <dbReference type="HAMAP-Rule" id="MF_00298"/>
    </source>
</evidence>
<sequence length="169" mass="19422">MTPDDISRLPYRPNVGIMLANPRGLVFAGQRYDAPRLGIDETAWQAPQGGIDEGEEPLAAALRELREETGVTPDLVTVEAEYPGWITYDLPPDVVPRIWKGRFRGQKQRWYLMRFHGADEQIVIETAHPEFRQWTWIDPRDLVEKIVPFKRDIYAQVIAAFGDRLGAHR</sequence>
<dbReference type="Proteomes" id="UP000322080">
    <property type="component" value="Unassembled WGS sequence"/>
</dbReference>
<reference evidence="6 7" key="1">
    <citation type="submission" date="2019-08" db="EMBL/GenBank/DDBJ databases">
        <title>Identification of a novel species of the genus Boseongicola.</title>
        <authorList>
            <person name="Zhang X.-Q."/>
        </authorList>
    </citation>
    <scope>NUCLEOTIDE SEQUENCE [LARGE SCALE GENOMIC DNA]</scope>
    <source>
        <strain evidence="6 7">HY14</strain>
    </source>
</reference>
<dbReference type="EMBL" id="VSIY01000015">
    <property type="protein sequence ID" value="TYB77604.1"/>
    <property type="molecule type" value="Genomic_DNA"/>
</dbReference>
<organism evidence="6 7">
    <name type="scientific">Maritimibacter fusiformis</name>
    <dbReference type="NCBI Taxonomy" id="2603819"/>
    <lineage>
        <taxon>Bacteria</taxon>
        <taxon>Pseudomonadati</taxon>
        <taxon>Pseudomonadota</taxon>
        <taxon>Alphaproteobacteria</taxon>
        <taxon>Rhodobacterales</taxon>
        <taxon>Roseobacteraceae</taxon>
        <taxon>Maritimibacter</taxon>
    </lineage>
</organism>
<dbReference type="PANTHER" id="PTHR11839">
    <property type="entry name" value="UDP/ADP-SUGAR PYROPHOSPHATASE"/>
    <property type="match status" value="1"/>
</dbReference>
<dbReference type="GO" id="GO:0034432">
    <property type="term" value="F:bis(5'-adenosyl)-pentaphosphatase activity"/>
    <property type="evidence" value="ECO:0007669"/>
    <property type="project" value="TreeGrafter"/>
</dbReference>
<dbReference type="RefSeq" id="WP_148379530.1">
    <property type="nucleotide sequence ID" value="NZ_VSIY01000015.1"/>
</dbReference>
<dbReference type="InterPro" id="IPR020084">
    <property type="entry name" value="NUDIX_hydrolase_CS"/>
</dbReference>
<dbReference type="PANTHER" id="PTHR11839:SF22">
    <property type="entry name" value="NUDIX HYDROLASE 26, CHLOROPLASTIC"/>
    <property type="match status" value="1"/>
</dbReference>
<comment type="cofactor">
    <cofactor evidence="4">
        <name>a divalent metal cation</name>
        <dbReference type="ChEBI" id="CHEBI:60240"/>
    </cofactor>
</comment>
<evidence type="ECO:0000256" key="3">
    <source>
        <dbReference type="ARBA" id="ARBA00022801"/>
    </source>
</evidence>
<evidence type="ECO:0000313" key="7">
    <source>
        <dbReference type="Proteomes" id="UP000322080"/>
    </source>
</evidence>
<comment type="cofactor">
    <cofactor evidence="2">
        <name>Mg(2+)</name>
        <dbReference type="ChEBI" id="CHEBI:18420"/>
    </cofactor>
</comment>
<protein>
    <recommendedName>
        <fullName evidence="4">RNA pyrophosphohydrolase</fullName>
        <ecNumber evidence="4">3.6.1.-</ecNumber>
    </recommendedName>
    <alternativeName>
        <fullName evidence="4">(Di)nucleoside polyphosphate hydrolase</fullName>
    </alternativeName>
</protein>
<comment type="caution">
    <text evidence="6">The sequence shown here is derived from an EMBL/GenBank/DDBJ whole genome shotgun (WGS) entry which is preliminary data.</text>
</comment>
<comment type="function">
    <text evidence="4">Accelerates the degradation of transcripts by removing pyrophosphate from the 5'-end of triphosphorylated RNA, leading to a more labile monophosphorylated state that can stimulate subsequent ribonuclease cleavage.</text>
</comment>
<dbReference type="PRINTS" id="PR00502">
    <property type="entry name" value="NUDIXFAMILY"/>
</dbReference>
<accession>A0A5D0RAH8</accession>
<dbReference type="Pfam" id="PF00293">
    <property type="entry name" value="NUDIX"/>
    <property type="match status" value="1"/>
</dbReference>
<comment type="similarity">
    <text evidence="4">Belongs to the Nudix hydrolase family. RppH subfamily.</text>
</comment>
<dbReference type="NCBIfam" id="NF001936">
    <property type="entry name" value="PRK00714.1-3"/>
    <property type="match status" value="1"/>
</dbReference>
<dbReference type="GO" id="GO:0019693">
    <property type="term" value="P:ribose phosphate metabolic process"/>
    <property type="evidence" value="ECO:0007669"/>
    <property type="project" value="TreeGrafter"/>
</dbReference>
<evidence type="ECO:0000313" key="6">
    <source>
        <dbReference type="EMBL" id="TYB77604.1"/>
    </source>
</evidence>
<dbReference type="PROSITE" id="PS51462">
    <property type="entry name" value="NUDIX"/>
    <property type="match status" value="1"/>
</dbReference>
<dbReference type="AlphaFoldDB" id="A0A5D0RAH8"/>
<dbReference type="GO" id="GO:0008893">
    <property type="term" value="F:guanosine-3',5'-bis(diphosphate) 3'-diphosphatase activity"/>
    <property type="evidence" value="ECO:0007669"/>
    <property type="project" value="TreeGrafter"/>
</dbReference>
<feature type="short sequence motif" description="Nudix box" evidence="4">
    <location>
        <begin position="49"/>
        <end position="70"/>
    </location>
</feature>
<keyword evidence="7" id="KW-1185">Reference proteome</keyword>
<evidence type="ECO:0000259" key="5">
    <source>
        <dbReference type="PROSITE" id="PS51462"/>
    </source>
</evidence>
<dbReference type="PROSITE" id="PS00893">
    <property type="entry name" value="NUDIX_BOX"/>
    <property type="match status" value="1"/>
</dbReference>
<gene>
    <name evidence="4" type="primary">rppH</name>
    <name evidence="4" type="synonym">nudH</name>
    <name evidence="6" type="ORF">FVF75_15180</name>
</gene>
<evidence type="ECO:0000256" key="2">
    <source>
        <dbReference type="ARBA" id="ARBA00001946"/>
    </source>
</evidence>
<dbReference type="EC" id="3.6.1.-" evidence="4"/>
<dbReference type="HAMAP" id="MF_00298">
    <property type="entry name" value="Nudix_RppH"/>
    <property type="match status" value="1"/>
</dbReference>
<feature type="domain" description="Nudix hydrolase" evidence="5">
    <location>
        <begin position="10"/>
        <end position="159"/>
    </location>
</feature>
<comment type="cofactor">
    <cofactor evidence="1">
        <name>Mn(2+)</name>
        <dbReference type="ChEBI" id="CHEBI:29035"/>
    </cofactor>
</comment>
<dbReference type="Gene3D" id="3.90.79.10">
    <property type="entry name" value="Nucleoside Triphosphate Pyrophosphohydrolase"/>
    <property type="match status" value="1"/>
</dbReference>
<dbReference type="InterPro" id="IPR015797">
    <property type="entry name" value="NUDIX_hydrolase-like_dom_sf"/>
</dbReference>
<name>A0A5D0RAH8_9RHOB</name>
<dbReference type="InterPro" id="IPR022927">
    <property type="entry name" value="RppH"/>
</dbReference>
<dbReference type="NCBIfam" id="NF001938">
    <property type="entry name" value="PRK00714.1-5"/>
    <property type="match status" value="1"/>
</dbReference>
<dbReference type="InterPro" id="IPR000086">
    <property type="entry name" value="NUDIX_hydrolase_dom"/>
</dbReference>
<keyword evidence="3 4" id="KW-0378">Hydrolase</keyword>
<dbReference type="CDD" id="cd03671">
    <property type="entry name" value="NUDIX_Ap4A_hydrolase_plant_like"/>
    <property type="match status" value="1"/>
</dbReference>
<dbReference type="SUPFAM" id="SSF55811">
    <property type="entry name" value="Nudix"/>
    <property type="match status" value="1"/>
</dbReference>
<evidence type="ECO:0000256" key="1">
    <source>
        <dbReference type="ARBA" id="ARBA00001936"/>
    </source>
</evidence>
<dbReference type="GO" id="GO:0006753">
    <property type="term" value="P:nucleoside phosphate metabolic process"/>
    <property type="evidence" value="ECO:0007669"/>
    <property type="project" value="TreeGrafter"/>
</dbReference>
<dbReference type="InterPro" id="IPR020476">
    <property type="entry name" value="Nudix_hydrolase"/>
</dbReference>